<feature type="binding site" evidence="2">
    <location>
        <position position="77"/>
    </location>
    <ligand>
        <name>7-chloro-L-tryptophan</name>
        <dbReference type="ChEBI" id="CHEBI:58713"/>
    </ligand>
</feature>
<feature type="binding site" evidence="2">
    <location>
        <position position="327"/>
    </location>
    <ligand>
        <name>FAD</name>
        <dbReference type="ChEBI" id="CHEBI:57692"/>
    </ligand>
</feature>
<accession>A0A2U0SF58</accession>
<keyword evidence="2" id="KW-0285">Flavoprotein</keyword>
<dbReference type="SUPFAM" id="SSF51905">
    <property type="entry name" value="FAD/NAD(P)-binding domain"/>
    <property type="match status" value="1"/>
</dbReference>
<feature type="active site" evidence="1">
    <location>
        <position position="77"/>
    </location>
</feature>
<keyword evidence="2" id="KW-0274">FAD</keyword>
<comment type="caution">
    <text evidence="3">The sequence shown here is derived from an EMBL/GenBank/DDBJ whole genome shotgun (WGS) entry which is preliminary data.</text>
</comment>
<evidence type="ECO:0000313" key="4">
    <source>
        <dbReference type="Proteomes" id="UP000245890"/>
    </source>
</evidence>
<dbReference type="InterPro" id="IPR036188">
    <property type="entry name" value="FAD/NAD-bd_sf"/>
</dbReference>
<evidence type="ECO:0000313" key="3">
    <source>
        <dbReference type="EMBL" id="PVX30012.1"/>
    </source>
</evidence>
<dbReference type="AlphaFoldDB" id="A0A2U0SF58"/>
<feature type="binding site" evidence="2">
    <location>
        <position position="340"/>
    </location>
    <ligand>
        <name>FAD</name>
        <dbReference type="ChEBI" id="CHEBI:57692"/>
    </ligand>
</feature>
<protein>
    <submittedName>
        <fullName evidence="3">Tryptophan halogenase</fullName>
    </submittedName>
</protein>
<keyword evidence="2" id="KW-0547">Nucleotide-binding</keyword>
<dbReference type="Proteomes" id="UP000245890">
    <property type="component" value="Unassembled WGS sequence"/>
</dbReference>
<gene>
    <name evidence="3" type="ORF">DD559_12305</name>
</gene>
<dbReference type="EMBL" id="QENQ01000001">
    <property type="protein sequence ID" value="PVX30012.1"/>
    <property type="molecule type" value="Genomic_DNA"/>
</dbReference>
<dbReference type="Gene3D" id="3.50.50.60">
    <property type="entry name" value="FAD/NAD(P)-binding domain"/>
    <property type="match status" value="1"/>
</dbReference>
<dbReference type="InterPro" id="IPR033856">
    <property type="entry name" value="Trp_halogen"/>
</dbReference>
<proteinExistence type="predicted"/>
<dbReference type="PIRSF" id="PIRSF011396">
    <property type="entry name" value="Trp_halogenase"/>
    <property type="match status" value="1"/>
</dbReference>
<dbReference type="GO" id="GO:0004497">
    <property type="term" value="F:monooxygenase activity"/>
    <property type="evidence" value="ECO:0007669"/>
    <property type="project" value="InterPro"/>
</dbReference>
<dbReference type="InterPro" id="IPR050816">
    <property type="entry name" value="Flavin-dep_Halogenase_NPB"/>
</dbReference>
<sequence length="498" mass="54020">MDDPSTIVIAGGGTAGWMAAAALARFAGTGWRIRLIESDAIGTVGVGEATIPQIRLFNAGLGMDEAEFLRATGGTIKLGIEFAGWNGEGSRYLHAFGTIGRGLGLIEFQHYWLRAHAAGTALPFSAYALNNEAAHAGKAARLDGQGPIPAMPYAYHFDAGLYAAFLRRYAEARGVERHEGRIADVERGPAGIAALRLDDGRRIAGDLFIDCTGFPALLMAALGVGYTDWSHWLPCDRAVAVPSARTAPLLPYTRATARGAGWQWRIPLQHRTGNGLVYARAHCSDDEAMATLLANLDGDALTDPRPLRFTTGTRDCFWQANCVALGLAAGFLEPLESTSIHLIQSGIARLLQFLPRGQATNAARAEYNQLTQFEYAAIRDFLVLHYHANGRTEPLWQACRAMALPEELARKIALFRATGRISRREDELFAEPGWLQVLLGQGIVPDRWHPFADQLSDAELTMFLGTIRTMIERTTAAMPSHAGFLAGIDAVQKEVEPA</sequence>
<dbReference type="OrthoDB" id="462203at2"/>
<dbReference type="RefSeq" id="WP_116469429.1">
    <property type="nucleotide sequence ID" value="NZ_QENQ01000001.1"/>
</dbReference>
<dbReference type="GO" id="GO:0000166">
    <property type="term" value="F:nucleotide binding"/>
    <property type="evidence" value="ECO:0007669"/>
    <property type="project" value="UniProtKB-KW"/>
</dbReference>
<evidence type="ECO:0000256" key="2">
    <source>
        <dbReference type="PIRSR" id="PIRSR011396-2"/>
    </source>
</evidence>
<organism evidence="3 4">
    <name type="scientific">Sphingomonas pokkalii</name>
    <dbReference type="NCBI Taxonomy" id="2175090"/>
    <lineage>
        <taxon>Bacteria</taxon>
        <taxon>Pseudomonadati</taxon>
        <taxon>Pseudomonadota</taxon>
        <taxon>Alphaproteobacteria</taxon>
        <taxon>Sphingomonadales</taxon>
        <taxon>Sphingomonadaceae</taxon>
        <taxon>Sphingomonas</taxon>
    </lineage>
</organism>
<name>A0A2U0SF58_9SPHN</name>
<dbReference type="Pfam" id="PF04820">
    <property type="entry name" value="Trp_halogenase"/>
    <property type="match status" value="1"/>
</dbReference>
<keyword evidence="4" id="KW-1185">Reference proteome</keyword>
<dbReference type="PANTHER" id="PTHR43747">
    <property type="entry name" value="FAD-BINDING PROTEIN"/>
    <property type="match status" value="1"/>
</dbReference>
<dbReference type="InterPro" id="IPR006905">
    <property type="entry name" value="Flavin_halogenase"/>
</dbReference>
<dbReference type="PANTHER" id="PTHR43747:SF4">
    <property type="entry name" value="FLAVIN-DEPENDENT TRYPTOPHAN HALOGENASE"/>
    <property type="match status" value="1"/>
</dbReference>
<evidence type="ECO:0000256" key="1">
    <source>
        <dbReference type="PIRSR" id="PIRSR011396-1"/>
    </source>
</evidence>
<feature type="binding site" evidence="2">
    <location>
        <position position="336"/>
    </location>
    <ligand>
        <name>L-tryptophan</name>
        <dbReference type="ChEBI" id="CHEBI:57912"/>
    </ligand>
</feature>
<reference evidence="3 4" key="1">
    <citation type="submission" date="2018-05" db="EMBL/GenBank/DDBJ databases">
        <title>Description of Sphingomonas pokkalii sp nov, isolated from the rhizosphere of saline tolerant pokkali rice and its draft genome analysis.</title>
        <authorList>
            <person name="Menon R."/>
            <person name="Kumari S."/>
            <person name="Rameshkumar N."/>
        </authorList>
    </citation>
    <scope>NUCLEOTIDE SEQUENCE [LARGE SCALE GENOMIC DNA]</scope>
    <source>
        <strain evidence="3 4">L3B27</strain>
    </source>
</reference>
<feature type="binding site" evidence="2">
    <location>
        <begin position="12"/>
        <end position="15"/>
    </location>
    <ligand>
        <name>FAD</name>
        <dbReference type="ChEBI" id="CHEBI:57692"/>
    </ligand>
</feature>